<dbReference type="Gene3D" id="3.30.565.10">
    <property type="entry name" value="Histidine kinase-like ATPase, C-terminal domain"/>
    <property type="match status" value="1"/>
</dbReference>
<dbReference type="InterPro" id="IPR003661">
    <property type="entry name" value="HisK_dim/P_dom"/>
</dbReference>
<keyword evidence="6 12" id="KW-0808">Transferase</keyword>
<name>A0A0D8HJ90_9ACTN</name>
<dbReference type="Pfam" id="PF00512">
    <property type="entry name" value="HisKA"/>
    <property type="match status" value="1"/>
</dbReference>
<dbReference type="AlphaFoldDB" id="A0A0D8HJ90"/>
<keyword evidence="13" id="KW-1185">Reference proteome</keyword>
<dbReference type="GO" id="GO:0005886">
    <property type="term" value="C:plasma membrane"/>
    <property type="evidence" value="ECO:0007669"/>
    <property type="project" value="UniProtKB-SubCell"/>
</dbReference>
<keyword evidence="8" id="KW-0902">Two-component regulatory system</keyword>
<dbReference type="STRING" id="1280514.AXFE_12140"/>
<dbReference type="SUPFAM" id="SSF47384">
    <property type="entry name" value="Homodimeric domain of signal transducing histidine kinase"/>
    <property type="match status" value="1"/>
</dbReference>
<dbReference type="InterPro" id="IPR004358">
    <property type="entry name" value="Sig_transdc_His_kin-like_C"/>
</dbReference>
<organism evidence="12 13">
    <name type="scientific">Acidithrix ferrooxidans</name>
    <dbReference type="NCBI Taxonomy" id="1280514"/>
    <lineage>
        <taxon>Bacteria</taxon>
        <taxon>Bacillati</taxon>
        <taxon>Actinomycetota</taxon>
        <taxon>Acidimicrobiia</taxon>
        <taxon>Acidimicrobiales</taxon>
        <taxon>Acidimicrobiaceae</taxon>
        <taxon>Acidithrix</taxon>
    </lineage>
</organism>
<comment type="subcellular location">
    <subcellularLocation>
        <location evidence="3">Cell membrane</location>
    </subcellularLocation>
</comment>
<dbReference type="GO" id="GO:0000155">
    <property type="term" value="F:phosphorelay sensor kinase activity"/>
    <property type="evidence" value="ECO:0007669"/>
    <property type="project" value="InterPro"/>
</dbReference>
<evidence type="ECO:0000256" key="8">
    <source>
        <dbReference type="ARBA" id="ARBA00023012"/>
    </source>
</evidence>
<evidence type="ECO:0000313" key="13">
    <source>
        <dbReference type="Proteomes" id="UP000032360"/>
    </source>
</evidence>
<comment type="catalytic activity">
    <reaction evidence="1">
        <text>ATP + protein L-histidine = ADP + protein N-phospho-L-histidine.</text>
        <dbReference type="EC" id="2.7.13.3"/>
    </reaction>
</comment>
<dbReference type="InterPro" id="IPR050351">
    <property type="entry name" value="BphY/WalK/GraS-like"/>
</dbReference>
<dbReference type="PANTHER" id="PTHR45453:SF1">
    <property type="entry name" value="PHOSPHATE REGULON SENSOR PROTEIN PHOR"/>
    <property type="match status" value="1"/>
</dbReference>
<dbReference type="GO" id="GO:0004721">
    <property type="term" value="F:phosphoprotein phosphatase activity"/>
    <property type="evidence" value="ECO:0007669"/>
    <property type="project" value="TreeGrafter"/>
</dbReference>
<evidence type="ECO:0000256" key="2">
    <source>
        <dbReference type="ARBA" id="ARBA00001968"/>
    </source>
</evidence>
<dbReference type="SUPFAM" id="SSF55874">
    <property type="entry name" value="ATPase domain of HSP90 chaperone/DNA topoisomerase II/histidine kinase"/>
    <property type="match status" value="1"/>
</dbReference>
<dbReference type="GO" id="GO:0016036">
    <property type="term" value="P:cellular response to phosphate starvation"/>
    <property type="evidence" value="ECO:0007669"/>
    <property type="project" value="TreeGrafter"/>
</dbReference>
<dbReference type="CDD" id="cd00082">
    <property type="entry name" value="HisKA"/>
    <property type="match status" value="1"/>
</dbReference>
<dbReference type="Gene3D" id="1.10.287.130">
    <property type="match status" value="1"/>
</dbReference>
<protein>
    <recommendedName>
        <fullName evidence="10">Sensor-like histidine kinase SenX3</fullName>
        <ecNumber evidence="4">2.7.13.3</ecNumber>
    </recommendedName>
</protein>
<evidence type="ECO:0000256" key="7">
    <source>
        <dbReference type="ARBA" id="ARBA00022777"/>
    </source>
</evidence>
<gene>
    <name evidence="12" type="primary">senX3</name>
    <name evidence="12" type="ORF">AXFE_12140</name>
</gene>
<comment type="caution">
    <text evidence="12">The sequence shown here is derived from an EMBL/GenBank/DDBJ whole genome shotgun (WGS) entry which is preliminary data.</text>
</comment>
<dbReference type="CDD" id="cd00075">
    <property type="entry name" value="HATPase"/>
    <property type="match status" value="1"/>
</dbReference>
<dbReference type="InterPro" id="IPR005467">
    <property type="entry name" value="His_kinase_dom"/>
</dbReference>
<evidence type="ECO:0000256" key="1">
    <source>
        <dbReference type="ARBA" id="ARBA00000085"/>
    </source>
</evidence>
<dbReference type="OrthoDB" id="9813151at2"/>
<dbReference type="PROSITE" id="PS50109">
    <property type="entry name" value="HIS_KIN"/>
    <property type="match status" value="1"/>
</dbReference>
<feature type="domain" description="Histidine kinase" evidence="11">
    <location>
        <begin position="133"/>
        <end position="348"/>
    </location>
</feature>
<dbReference type="SMART" id="SM00387">
    <property type="entry name" value="HATPase_c"/>
    <property type="match status" value="1"/>
</dbReference>
<dbReference type="RefSeq" id="WP_052604976.1">
    <property type="nucleotide sequence ID" value="NZ_JXYS01000027.1"/>
</dbReference>
<keyword evidence="9" id="KW-0472">Membrane</keyword>
<dbReference type="InterPro" id="IPR036097">
    <property type="entry name" value="HisK_dim/P_sf"/>
</dbReference>
<evidence type="ECO:0000256" key="4">
    <source>
        <dbReference type="ARBA" id="ARBA00012438"/>
    </source>
</evidence>
<dbReference type="PANTHER" id="PTHR45453">
    <property type="entry name" value="PHOSPHATE REGULON SENSOR PROTEIN PHOR"/>
    <property type="match status" value="1"/>
</dbReference>
<dbReference type="PATRIC" id="fig|1280514.3.peg.1584"/>
<dbReference type="FunFam" id="1.10.287.130:FF:000001">
    <property type="entry name" value="Two-component sensor histidine kinase"/>
    <property type="match status" value="1"/>
</dbReference>
<reference evidence="12 13" key="1">
    <citation type="submission" date="2015-01" db="EMBL/GenBank/DDBJ databases">
        <title>Draft genome of the acidophilic iron oxidizer Acidithrix ferrooxidans strain Py-F3.</title>
        <authorList>
            <person name="Poehlein A."/>
            <person name="Eisen S."/>
            <person name="Schloemann M."/>
            <person name="Johnson B.D."/>
            <person name="Daniel R."/>
            <person name="Muehling M."/>
        </authorList>
    </citation>
    <scope>NUCLEOTIDE SEQUENCE [LARGE SCALE GENOMIC DNA]</scope>
    <source>
        <strain evidence="12 13">Py-F3</strain>
    </source>
</reference>
<accession>A0A0D8HJ90</accession>
<evidence type="ECO:0000313" key="12">
    <source>
        <dbReference type="EMBL" id="KJF17929.1"/>
    </source>
</evidence>
<dbReference type="InterPro" id="IPR003594">
    <property type="entry name" value="HATPase_dom"/>
</dbReference>
<dbReference type="PRINTS" id="PR00344">
    <property type="entry name" value="BCTRLSENSOR"/>
</dbReference>
<evidence type="ECO:0000256" key="3">
    <source>
        <dbReference type="ARBA" id="ARBA00004236"/>
    </source>
</evidence>
<evidence type="ECO:0000256" key="9">
    <source>
        <dbReference type="ARBA" id="ARBA00023136"/>
    </source>
</evidence>
<keyword evidence="7 12" id="KW-0418">Kinase</keyword>
<evidence type="ECO:0000256" key="5">
    <source>
        <dbReference type="ARBA" id="ARBA00022553"/>
    </source>
</evidence>
<proteinExistence type="predicted"/>
<dbReference type="SMART" id="SM00388">
    <property type="entry name" value="HisKA"/>
    <property type="match status" value="1"/>
</dbReference>
<dbReference type="InterPro" id="IPR036890">
    <property type="entry name" value="HATPase_C_sf"/>
</dbReference>
<evidence type="ECO:0000256" key="6">
    <source>
        <dbReference type="ARBA" id="ARBA00022679"/>
    </source>
</evidence>
<evidence type="ECO:0000256" key="10">
    <source>
        <dbReference type="ARBA" id="ARBA00039401"/>
    </source>
</evidence>
<dbReference type="FunFam" id="3.30.565.10:FF:000006">
    <property type="entry name" value="Sensor histidine kinase WalK"/>
    <property type="match status" value="1"/>
</dbReference>
<keyword evidence="5" id="KW-0597">Phosphoprotein</keyword>
<dbReference type="Pfam" id="PF02518">
    <property type="entry name" value="HATPase_c"/>
    <property type="match status" value="1"/>
</dbReference>
<sequence>MDDSIENIVSGGNEDDLRFEVESLRSALDSVSQAVFIHDSSGGTYFANQVAKELENARHEEAGLMRAINEAVDSALNGRFKEQSFSIFGPPKRDFIIRTTSVGERLALGVITIVDDLTVRNQLDTIRRDFVANVSHELRTPIGALGLLAETLAFEDEPSVRQRLANRIQNEAFRVAKIIDDLLDLSRFESEGAASISRVSMPELAMEVIDQISPAAELQRVTIDLRLNSEDTYVLGDRGQLRSALTNLIDNSVKYSEPNSSVLVEISQNNSTVTVAVVDHGIGIPQKDIERIFERFYRVDQARSRQTGGTGLGLSIVRHAISNHNGTIEVDSREGAGSTFKIHLPIEPGANQ</sequence>
<evidence type="ECO:0000259" key="11">
    <source>
        <dbReference type="PROSITE" id="PS50109"/>
    </source>
</evidence>
<dbReference type="EC" id="2.7.13.3" evidence="4"/>
<dbReference type="EMBL" id="JXYS01000027">
    <property type="protein sequence ID" value="KJF17929.1"/>
    <property type="molecule type" value="Genomic_DNA"/>
</dbReference>
<dbReference type="Proteomes" id="UP000032360">
    <property type="component" value="Unassembled WGS sequence"/>
</dbReference>
<comment type="cofactor">
    <cofactor evidence="2">
        <name>a divalent metal cation</name>
        <dbReference type="ChEBI" id="CHEBI:60240"/>
    </cofactor>
</comment>
<dbReference type="GO" id="GO:0005509">
    <property type="term" value="F:calcium ion binding"/>
    <property type="evidence" value="ECO:0007669"/>
    <property type="project" value="UniProtKB-ARBA"/>
</dbReference>